<protein>
    <submittedName>
        <fullName evidence="2">Uncharacterized protein</fullName>
    </submittedName>
</protein>
<accession>A0A1L7V000</accession>
<feature type="compositionally biased region" description="Low complexity" evidence="1">
    <location>
        <begin position="82"/>
        <end position="99"/>
    </location>
</feature>
<feature type="compositionally biased region" description="Polar residues" evidence="1">
    <location>
        <begin position="102"/>
        <end position="123"/>
    </location>
</feature>
<evidence type="ECO:0000313" key="3">
    <source>
        <dbReference type="Proteomes" id="UP000183971"/>
    </source>
</evidence>
<gene>
    <name evidence="2" type="ORF">FPRO_01616</name>
</gene>
<name>A0A1L7V000_FUSPR</name>
<dbReference type="Proteomes" id="UP000183971">
    <property type="component" value="Unassembled WGS sequence"/>
</dbReference>
<organism evidence="2 3">
    <name type="scientific">Fusarium proliferatum (strain ET1)</name>
    <name type="common">Orchid endophyte fungus</name>
    <dbReference type="NCBI Taxonomy" id="1227346"/>
    <lineage>
        <taxon>Eukaryota</taxon>
        <taxon>Fungi</taxon>
        <taxon>Dikarya</taxon>
        <taxon>Ascomycota</taxon>
        <taxon>Pezizomycotina</taxon>
        <taxon>Sordariomycetes</taxon>
        <taxon>Hypocreomycetidae</taxon>
        <taxon>Hypocreales</taxon>
        <taxon>Nectriaceae</taxon>
        <taxon>Fusarium</taxon>
        <taxon>Fusarium fujikuroi species complex</taxon>
    </lineage>
</organism>
<dbReference type="AlphaFoldDB" id="A0A1L7V000"/>
<feature type="region of interest" description="Disordered" evidence="1">
    <location>
        <begin position="76"/>
        <end position="123"/>
    </location>
</feature>
<evidence type="ECO:0000313" key="2">
    <source>
        <dbReference type="EMBL" id="CZR33709.1"/>
    </source>
</evidence>
<comment type="caution">
    <text evidence="2">The sequence shown here is derived from an EMBL/GenBank/DDBJ whole genome shotgun (WGS) entry which is preliminary data.</text>
</comment>
<dbReference type="VEuPathDB" id="FungiDB:FPRO_01616"/>
<proteinExistence type="predicted"/>
<dbReference type="RefSeq" id="XP_031074857.1">
    <property type="nucleotide sequence ID" value="XM_031229495.1"/>
</dbReference>
<dbReference type="GeneID" id="42046503"/>
<sequence length="123" mass="13686">MSPTEKENTTEPVDKEVIHKLINELEGKLEALYTLSEEVNRGILESKDALESLREKRVKLIRTRLDQIFQQWNIGSLTSNHQPSTQNQGPNQSQNPGLGPVQGSSPAPTQAGINQQGQFGLPW</sequence>
<reference evidence="3" key="1">
    <citation type="journal article" date="2016" name="Genome Biol. Evol.">
        <title>Comparative 'omics' of the Fusarium fujikuroi species complex highlights differences in genetic potential and metabolite synthesis.</title>
        <authorList>
            <person name="Niehaus E.-M."/>
            <person name="Muensterkoetter M."/>
            <person name="Proctor R.H."/>
            <person name="Brown D.W."/>
            <person name="Sharon A."/>
            <person name="Idan Y."/>
            <person name="Oren-Young L."/>
            <person name="Sieber C.M."/>
            <person name="Novak O."/>
            <person name="Pencik A."/>
            <person name="Tarkowska D."/>
            <person name="Hromadova K."/>
            <person name="Freeman S."/>
            <person name="Maymon M."/>
            <person name="Elazar M."/>
            <person name="Youssef S.A."/>
            <person name="El-Shabrawy E.S.M."/>
            <person name="Shalaby A.B.A."/>
            <person name="Houterman P."/>
            <person name="Brock N.L."/>
            <person name="Burkhardt I."/>
            <person name="Tsavkelova E.A."/>
            <person name="Dickschat J.S."/>
            <person name="Galuszka P."/>
            <person name="Gueldener U."/>
            <person name="Tudzynski B."/>
        </authorList>
    </citation>
    <scope>NUCLEOTIDE SEQUENCE [LARGE SCALE GENOMIC DNA]</scope>
    <source>
        <strain evidence="3">ET1</strain>
    </source>
</reference>
<evidence type="ECO:0000256" key="1">
    <source>
        <dbReference type="SAM" id="MobiDB-lite"/>
    </source>
</evidence>
<dbReference type="EMBL" id="FJOF01000001">
    <property type="protein sequence ID" value="CZR33709.1"/>
    <property type="molecule type" value="Genomic_DNA"/>
</dbReference>
<keyword evidence="3" id="KW-1185">Reference proteome</keyword>